<dbReference type="EMBL" id="FONV01000019">
    <property type="protein sequence ID" value="SFF72226.1"/>
    <property type="molecule type" value="Genomic_DNA"/>
</dbReference>
<dbReference type="GO" id="GO:0004622">
    <property type="term" value="F:phosphatidylcholine lysophospholipase activity"/>
    <property type="evidence" value="ECO:0007669"/>
    <property type="project" value="TreeGrafter"/>
</dbReference>
<dbReference type="STRING" id="35752.SAMN05421541_11963"/>
<dbReference type="InterPro" id="IPR013830">
    <property type="entry name" value="SGNH_hydro"/>
</dbReference>
<dbReference type="Gene3D" id="3.40.50.1110">
    <property type="entry name" value="SGNH hydrolase"/>
    <property type="match status" value="1"/>
</dbReference>
<protein>
    <submittedName>
        <fullName evidence="2">Lysophospholipase L1</fullName>
    </submittedName>
</protein>
<dbReference type="SUPFAM" id="SSF52266">
    <property type="entry name" value="SGNH hydrolase"/>
    <property type="match status" value="1"/>
</dbReference>
<dbReference type="OrthoDB" id="9804395at2"/>
<name>A0A1I2L547_9ACTN</name>
<sequence>MTLAFAVLGDSIAYGQGAARPADTLGARLTAVLARDGHTVDLRVHAVPGADSRGLSAQVARAAAGAPGLALIVIGANDLTHLVPPRQAGELLGDAVRRLRDAGAQVVVAPAPDLSVVPWVPPQMRMLVSAGSRAMRQEQTRAATVAGARVADVDAVTSVAFAADPALFSADRFHPSSAGYAVIADALAPAIRDAVAARRVSP</sequence>
<accession>A0A1I2L547</accession>
<dbReference type="InterPro" id="IPR051532">
    <property type="entry name" value="Ester_Hydrolysis_Enzymes"/>
</dbReference>
<evidence type="ECO:0000259" key="1">
    <source>
        <dbReference type="Pfam" id="PF13472"/>
    </source>
</evidence>
<organism evidence="2 3">
    <name type="scientific">Actinoplanes philippinensis</name>
    <dbReference type="NCBI Taxonomy" id="35752"/>
    <lineage>
        <taxon>Bacteria</taxon>
        <taxon>Bacillati</taxon>
        <taxon>Actinomycetota</taxon>
        <taxon>Actinomycetes</taxon>
        <taxon>Micromonosporales</taxon>
        <taxon>Micromonosporaceae</taxon>
        <taxon>Actinoplanes</taxon>
    </lineage>
</organism>
<dbReference type="Proteomes" id="UP000199645">
    <property type="component" value="Unassembled WGS sequence"/>
</dbReference>
<dbReference type="RefSeq" id="WP_093621043.1">
    <property type="nucleotide sequence ID" value="NZ_BOMT01000074.1"/>
</dbReference>
<gene>
    <name evidence="2" type="ORF">SAMN05421541_11963</name>
</gene>
<dbReference type="Pfam" id="PF13472">
    <property type="entry name" value="Lipase_GDSL_2"/>
    <property type="match status" value="1"/>
</dbReference>
<reference evidence="2 3" key="1">
    <citation type="submission" date="2016-10" db="EMBL/GenBank/DDBJ databases">
        <authorList>
            <person name="de Groot N.N."/>
        </authorList>
    </citation>
    <scope>NUCLEOTIDE SEQUENCE [LARGE SCALE GENOMIC DNA]</scope>
    <source>
        <strain evidence="2 3">DSM 43019</strain>
    </source>
</reference>
<dbReference type="PANTHER" id="PTHR30383:SF5">
    <property type="entry name" value="SGNH HYDROLASE-TYPE ESTERASE DOMAIN-CONTAINING PROTEIN"/>
    <property type="match status" value="1"/>
</dbReference>
<proteinExistence type="predicted"/>
<keyword evidence="3" id="KW-1185">Reference proteome</keyword>
<dbReference type="AlphaFoldDB" id="A0A1I2L547"/>
<dbReference type="PANTHER" id="PTHR30383">
    <property type="entry name" value="THIOESTERASE 1/PROTEASE 1/LYSOPHOSPHOLIPASE L1"/>
    <property type="match status" value="1"/>
</dbReference>
<feature type="domain" description="SGNH hydrolase-type esterase" evidence="1">
    <location>
        <begin position="7"/>
        <end position="182"/>
    </location>
</feature>
<dbReference type="CDD" id="cd01836">
    <property type="entry name" value="FeeA_FeeB_like"/>
    <property type="match status" value="1"/>
</dbReference>
<dbReference type="InterPro" id="IPR036514">
    <property type="entry name" value="SGNH_hydro_sf"/>
</dbReference>
<evidence type="ECO:0000313" key="2">
    <source>
        <dbReference type="EMBL" id="SFF72226.1"/>
    </source>
</evidence>
<evidence type="ECO:0000313" key="3">
    <source>
        <dbReference type="Proteomes" id="UP000199645"/>
    </source>
</evidence>